<keyword evidence="1" id="KW-1133">Transmembrane helix</keyword>
<dbReference type="Proteomes" id="UP000292209">
    <property type="component" value="Unassembled WGS sequence"/>
</dbReference>
<feature type="transmembrane region" description="Helical" evidence="1">
    <location>
        <begin position="183"/>
        <end position="202"/>
    </location>
</feature>
<evidence type="ECO:0000313" key="3">
    <source>
        <dbReference type="Proteomes" id="UP000292209"/>
    </source>
</evidence>
<gene>
    <name evidence="2" type="ORF">BC751_0784</name>
</gene>
<dbReference type="AlphaFoldDB" id="A0A4Q7P5Q0"/>
<evidence type="ECO:0000256" key="1">
    <source>
        <dbReference type="SAM" id="Phobius"/>
    </source>
</evidence>
<keyword evidence="3" id="KW-1185">Reference proteome</keyword>
<sequence>MMKRGSCFSFFITFGPILFLSILLFCSCSGNKVITSPTPFQAECLQGLYFEGNDGSFLSDSLRIGPNLRNNFDSKVIEMAIAVNLVNDLEKFLDNQLESFEKLELKTRMMAKVLKMNLELQSLMAAIDCEEEKAGQIASYMEKELRRKERNLTVAAIVTGAVVGVGAGIILMADNPQNDWAEYLGIAGGLTEVFLGLSILKLDRKILINHPKNILRDVYFSKERPEYFPPSTWYYFNSKKHSDEKVSLKEQLIKRWETYNLKEEEIAVVLSDGGAYSPEQLKARAEMLDQLESQLSLISKDLLYFTNQLQKLY</sequence>
<evidence type="ECO:0000313" key="2">
    <source>
        <dbReference type="EMBL" id="RZS95265.1"/>
    </source>
</evidence>
<accession>A0A4Q7P5Q0</accession>
<comment type="caution">
    <text evidence="2">The sequence shown here is derived from an EMBL/GenBank/DDBJ whole genome shotgun (WGS) entry which is preliminary data.</text>
</comment>
<keyword evidence="1" id="KW-0812">Transmembrane</keyword>
<organism evidence="2 3">
    <name type="scientific">Cecembia calidifontis</name>
    <dbReference type="NCBI Taxonomy" id="1187080"/>
    <lineage>
        <taxon>Bacteria</taxon>
        <taxon>Pseudomonadati</taxon>
        <taxon>Bacteroidota</taxon>
        <taxon>Cytophagia</taxon>
        <taxon>Cytophagales</taxon>
        <taxon>Cyclobacteriaceae</taxon>
        <taxon>Cecembia</taxon>
    </lineage>
</organism>
<feature type="transmembrane region" description="Helical" evidence="1">
    <location>
        <begin position="6"/>
        <end position="26"/>
    </location>
</feature>
<feature type="transmembrane region" description="Helical" evidence="1">
    <location>
        <begin position="151"/>
        <end position="171"/>
    </location>
</feature>
<reference evidence="2 3" key="1">
    <citation type="submission" date="2019-02" db="EMBL/GenBank/DDBJ databases">
        <title>Genomic Encyclopedia of Archaeal and Bacterial Type Strains, Phase II (KMG-II): from individual species to whole genera.</title>
        <authorList>
            <person name="Goeker M."/>
        </authorList>
    </citation>
    <scope>NUCLEOTIDE SEQUENCE [LARGE SCALE GENOMIC DNA]</scope>
    <source>
        <strain evidence="2 3">DSM 21411</strain>
    </source>
</reference>
<dbReference type="PROSITE" id="PS51257">
    <property type="entry name" value="PROKAR_LIPOPROTEIN"/>
    <property type="match status" value="1"/>
</dbReference>
<keyword evidence="1" id="KW-0472">Membrane</keyword>
<name>A0A4Q7P5Q0_9BACT</name>
<protein>
    <recommendedName>
        <fullName evidence="4">Lipoprotein</fullName>
    </recommendedName>
</protein>
<proteinExistence type="predicted"/>
<dbReference type="EMBL" id="SGXG01000001">
    <property type="protein sequence ID" value="RZS95265.1"/>
    <property type="molecule type" value="Genomic_DNA"/>
</dbReference>
<evidence type="ECO:0008006" key="4">
    <source>
        <dbReference type="Google" id="ProtNLM"/>
    </source>
</evidence>